<keyword evidence="6 9" id="KW-0833">Ubl conjugation pathway</keyword>
<comment type="pathway">
    <text evidence="2">Protein modification; protein ubiquitination.</text>
</comment>
<dbReference type="GO" id="GO:0005524">
    <property type="term" value="F:ATP binding"/>
    <property type="evidence" value="ECO:0007669"/>
    <property type="project" value="UniProtKB-UniRule"/>
</dbReference>
<keyword evidence="15" id="KW-1185">Reference proteome</keyword>
<evidence type="ECO:0000313" key="14">
    <source>
        <dbReference type="EMBL" id="CAF4131748.1"/>
    </source>
</evidence>
<keyword evidence="7 9" id="KW-0067">ATP-binding</keyword>
<dbReference type="PROSITE" id="PS50127">
    <property type="entry name" value="UBC_2"/>
    <property type="match status" value="1"/>
</dbReference>
<dbReference type="InterPro" id="IPR016135">
    <property type="entry name" value="UBQ-conjugating_enzyme/RWD"/>
</dbReference>
<dbReference type="Proteomes" id="UP000677228">
    <property type="component" value="Unassembled WGS sequence"/>
</dbReference>
<evidence type="ECO:0000256" key="9">
    <source>
        <dbReference type="RuleBase" id="RU362109"/>
    </source>
</evidence>
<evidence type="ECO:0000256" key="5">
    <source>
        <dbReference type="ARBA" id="ARBA00022741"/>
    </source>
</evidence>
<evidence type="ECO:0000313" key="15">
    <source>
        <dbReference type="Proteomes" id="UP000663829"/>
    </source>
</evidence>
<comment type="caution">
    <text evidence="12">The sequence shown here is derived from an EMBL/GenBank/DDBJ whole genome shotgun (WGS) entry which is preliminary data.</text>
</comment>
<dbReference type="GO" id="GO:0061631">
    <property type="term" value="F:ubiquitin conjugating enzyme activity"/>
    <property type="evidence" value="ECO:0007669"/>
    <property type="project" value="UniProtKB-EC"/>
</dbReference>
<dbReference type="EMBL" id="CAJOBC010038578">
    <property type="protein sequence ID" value="CAF4131748.1"/>
    <property type="molecule type" value="Genomic_DNA"/>
</dbReference>
<dbReference type="FunFam" id="3.10.110.10:FF:000101">
    <property type="entry name" value="Ubiquitin-conjugating enzyme E2 D2"/>
    <property type="match status" value="1"/>
</dbReference>
<dbReference type="Gene3D" id="3.10.110.10">
    <property type="entry name" value="Ubiquitin Conjugating Enzyme"/>
    <property type="match status" value="1"/>
</dbReference>
<dbReference type="PROSITE" id="PS00183">
    <property type="entry name" value="UBC_1"/>
    <property type="match status" value="1"/>
</dbReference>
<sequence>MLYQYTYKIKTEKSISSPVKDKRTPLALLMALTKCITKQLREMETDPPPLCSAQQLDNLFNWSATIHGPPDSAYAGGKFQLSISFPTDYPFKPPKIRFTTKIFHPNISSNDGVICLDILRDKWSPALTIRTALLSVCSLLTDPNPEHGMEPEAVLLYRNNKKKFYEIAQEWTKKYAMP</sequence>
<organism evidence="12 15">
    <name type="scientific">Didymodactylos carnosus</name>
    <dbReference type="NCBI Taxonomy" id="1234261"/>
    <lineage>
        <taxon>Eukaryota</taxon>
        <taxon>Metazoa</taxon>
        <taxon>Spiralia</taxon>
        <taxon>Gnathifera</taxon>
        <taxon>Rotifera</taxon>
        <taxon>Eurotatoria</taxon>
        <taxon>Bdelloidea</taxon>
        <taxon>Philodinida</taxon>
        <taxon>Philodinidae</taxon>
        <taxon>Didymodactylos</taxon>
    </lineage>
</organism>
<feature type="domain" description="UBC core" evidence="10">
    <location>
        <begin position="31"/>
        <end position="177"/>
    </location>
</feature>
<dbReference type="Proteomes" id="UP000681722">
    <property type="component" value="Unassembled WGS sequence"/>
</dbReference>
<dbReference type="AlphaFoldDB" id="A0A815E8A1"/>
<keyword evidence="4" id="KW-0808">Transferase</keyword>
<evidence type="ECO:0000313" key="11">
    <source>
        <dbReference type="EMBL" id="CAF0726160.1"/>
    </source>
</evidence>
<dbReference type="SUPFAM" id="SSF54495">
    <property type="entry name" value="UBC-like"/>
    <property type="match status" value="1"/>
</dbReference>
<evidence type="ECO:0000256" key="7">
    <source>
        <dbReference type="ARBA" id="ARBA00022840"/>
    </source>
</evidence>
<gene>
    <name evidence="12" type="ORF">GPM918_LOCUS28636</name>
    <name evidence="11" type="ORF">OVA965_LOCUS445</name>
    <name evidence="14" type="ORF">SRO942_LOCUS29151</name>
    <name evidence="13" type="ORF">TMI583_LOCUS445</name>
</gene>
<name>A0A815E8A1_9BILA</name>
<dbReference type="EC" id="2.3.2.23" evidence="3"/>
<evidence type="ECO:0000256" key="8">
    <source>
        <dbReference type="PROSITE-ProRule" id="PRU10133"/>
    </source>
</evidence>
<dbReference type="PANTHER" id="PTHR24068">
    <property type="entry name" value="UBIQUITIN-CONJUGATING ENZYME E2"/>
    <property type="match status" value="1"/>
</dbReference>
<evidence type="ECO:0000259" key="10">
    <source>
        <dbReference type="PROSITE" id="PS50127"/>
    </source>
</evidence>
<evidence type="ECO:0000256" key="3">
    <source>
        <dbReference type="ARBA" id="ARBA00012486"/>
    </source>
</evidence>
<protein>
    <recommendedName>
        <fullName evidence="3">E2 ubiquitin-conjugating enzyme</fullName>
        <ecNumber evidence="3">2.3.2.23</ecNumber>
    </recommendedName>
</protein>
<dbReference type="EMBL" id="CAJNOQ010012584">
    <property type="protein sequence ID" value="CAF1303438.1"/>
    <property type="molecule type" value="Genomic_DNA"/>
</dbReference>
<evidence type="ECO:0000313" key="13">
    <source>
        <dbReference type="EMBL" id="CAF3499685.1"/>
    </source>
</evidence>
<dbReference type="InterPro" id="IPR000608">
    <property type="entry name" value="UBC"/>
</dbReference>
<dbReference type="Proteomes" id="UP000663829">
    <property type="component" value="Unassembled WGS sequence"/>
</dbReference>
<dbReference type="Pfam" id="PF00179">
    <property type="entry name" value="UQ_con"/>
    <property type="match status" value="1"/>
</dbReference>
<comment type="catalytic activity">
    <reaction evidence="1">
        <text>S-ubiquitinyl-[E1 ubiquitin-activating enzyme]-L-cysteine + [E2 ubiquitin-conjugating enzyme]-L-cysteine = [E1 ubiquitin-activating enzyme]-L-cysteine + S-ubiquitinyl-[E2 ubiquitin-conjugating enzyme]-L-cysteine.</text>
        <dbReference type="EC" id="2.3.2.23"/>
    </reaction>
</comment>
<proteinExistence type="inferred from homology"/>
<dbReference type="EMBL" id="CAJNOK010000058">
    <property type="protein sequence ID" value="CAF0726160.1"/>
    <property type="molecule type" value="Genomic_DNA"/>
</dbReference>
<feature type="active site" description="Glycyl thioester intermediate" evidence="8">
    <location>
        <position position="115"/>
    </location>
</feature>
<dbReference type="Proteomes" id="UP000682733">
    <property type="component" value="Unassembled WGS sequence"/>
</dbReference>
<dbReference type="OrthoDB" id="7851174at2759"/>
<reference evidence="12" key="1">
    <citation type="submission" date="2021-02" db="EMBL/GenBank/DDBJ databases">
        <authorList>
            <person name="Nowell W R."/>
        </authorList>
    </citation>
    <scope>NUCLEOTIDE SEQUENCE</scope>
</reference>
<dbReference type="SMART" id="SM00212">
    <property type="entry name" value="UBCc"/>
    <property type="match status" value="1"/>
</dbReference>
<evidence type="ECO:0000256" key="2">
    <source>
        <dbReference type="ARBA" id="ARBA00004906"/>
    </source>
</evidence>
<accession>A0A815E8A1</accession>
<dbReference type="InterPro" id="IPR023313">
    <property type="entry name" value="UBQ-conjugating_AS"/>
</dbReference>
<evidence type="ECO:0000313" key="12">
    <source>
        <dbReference type="EMBL" id="CAF1303438.1"/>
    </source>
</evidence>
<dbReference type="EMBL" id="CAJOBA010000058">
    <property type="protein sequence ID" value="CAF3499685.1"/>
    <property type="molecule type" value="Genomic_DNA"/>
</dbReference>
<comment type="similarity">
    <text evidence="9">Belongs to the ubiquitin-conjugating enzyme family.</text>
</comment>
<keyword evidence="5 9" id="KW-0547">Nucleotide-binding</keyword>
<evidence type="ECO:0000256" key="4">
    <source>
        <dbReference type="ARBA" id="ARBA00022679"/>
    </source>
</evidence>
<evidence type="ECO:0000256" key="1">
    <source>
        <dbReference type="ARBA" id="ARBA00000485"/>
    </source>
</evidence>
<evidence type="ECO:0000256" key="6">
    <source>
        <dbReference type="ARBA" id="ARBA00022786"/>
    </source>
</evidence>